<feature type="region of interest" description="Disordered" evidence="1">
    <location>
        <begin position="1"/>
        <end position="97"/>
    </location>
</feature>
<comment type="caution">
    <text evidence="2">The sequence shown here is derived from an EMBL/GenBank/DDBJ whole genome shotgun (WGS) entry which is preliminary data.</text>
</comment>
<gene>
    <name evidence="2" type="ORF">PGLA2088_LOCUS34053</name>
</gene>
<proteinExistence type="predicted"/>
<organism evidence="2 3">
    <name type="scientific">Polarella glacialis</name>
    <name type="common">Dinoflagellate</name>
    <dbReference type="NCBI Taxonomy" id="89957"/>
    <lineage>
        <taxon>Eukaryota</taxon>
        <taxon>Sar</taxon>
        <taxon>Alveolata</taxon>
        <taxon>Dinophyceae</taxon>
        <taxon>Suessiales</taxon>
        <taxon>Suessiaceae</taxon>
        <taxon>Polarella</taxon>
    </lineage>
</organism>
<dbReference type="Proteomes" id="UP000626109">
    <property type="component" value="Unassembled WGS sequence"/>
</dbReference>
<feature type="compositionally biased region" description="Basic and acidic residues" evidence="1">
    <location>
        <begin position="57"/>
        <end position="72"/>
    </location>
</feature>
<protein>
    <submittedName>
        <fullName evidence="2">Uncharacterized protein</fullName>
    </submittedName>
</protein>
<evidence type="ECO:0000313" key="3">
    <source>
        <dbReference type="Proteomes" id="UP000626109"/>
    </source>
</evidence>
<dbReference type="EMBL" id="CAJNNW010031144">
    <property type="protein sequence ID" value="CAE8706181.1"/>
    <property type="molecule type" value="Genomic_DNA"/>
</dbReference>
<reference evidence="2" key="1">
    <citation type="submission" date="2021-02" db="EMBL/GenBank/DDBJ databases">
        <authorList>
            <person name="Dougan E. K."/>
            <person name="Rhodes N."/>
            <person name="Thang M."/>
            <person name="Chan C."/>
        </authorList>
    </citation>
    <scope>NUCLEOTIDE SEQUENCE</scope>
</reference>
<name>A0A813KKE4_POLGL</name>
<dbReference type="AlphaFoldDB" id="A0A813KKE4"/>
<accession>A0A813KKE4</accession>
<evidence type="ECO:0000256" key="1">
    <source>
        <dbReference type="SAM" id="MobiDB-lite"/>
    </source>
</evidence>
<sequence length="217" mass="23184">MGLVSRPASPAVDVQGPAARLGASASAPQLGVGQDGRTRSKVTGSRQVWVDSPEEGDGGRKSIRPPELDAGERPGQPPSRPDSRGASRPVSRSAGQAEALEVNNSFASRSLPVTCYRMAGEQAQGNMALAFNFQGAVQVLLMSRLHLVAVFTQHVRCLHPWARYGQHSWIFTAGITQPTFHPRGASVLQEDTPAFPWLFKHAGGLLGRDWGASKSPQ</sequence>
<evidence type="ECO:0000313" key="2">
    <source>
        <dbReference type="EMBL" id="CAE8706181.1"/>
    </source>
</evidence>